<organism evidence="3 4">
    <name type="scientific">Paracoccus rhizosphaerae</name>
    <dbReference type="NCBI Taxonomy" id="1133347"/>
    <lineage>
        <taxon>Bacteria</taxon>
        <taxon>Pseudomonadati</taxon>
        <taxon>Pseudomonadota</taxon>
        <taxon>Alphaproteobacteria</taxon>
        <taxon>Rhodobacterales</taxon>
        <taxon>Paracoccaceae</taxon>
        <taxon>Paracoccus</taxon>
    </lineage>
</organism>
<dbReference type="EMBL" id="JBHLWQ010000043">
    <property type="protein sequence ID" value="MFC0199467.1"/>
    <property type="molecule type" value="Genomic_DNA"/>
</dbReference>
<keyword evidence="1" id="KW-0448">Lipopolysaccharide biosynthesis</keyword>
<dbReference type="InterPro" id="IPR039901">
    <property type="entry name" value="Kdotransferase"/>
</dbReference>
<dbReference type="Proteomes" id="UP001589795">
    <property type="component" value="Unassembled WGS sequence"/>
</dbReference>
<dbReference type="InterPro" id="IPR007507">
    <property type="entry name" value="Glycos_transf_N"/>
</dbReference>
<dbReference type="EC" id="2.4.99.12" evidence="1"/>
<keyword evidence="1" id="KW-0808">Transferase</keyword>
<reference evidence="3 4" key="1">
    <citation type="submission" date="2024-09" db="EMBL/GenBank/DDBJ databases">
        <authorList>
            <person name="Sun Q."/>
            <person name="Mori K."/>
        </authorList>
    </citation>
    <scope>NUCLEOTIDE SEQUENCE [LARGE SCALE GENOMIC DNA]</scope>
    <source>
        <strain evidence="3 4">CCM 7904</strain>
    </source>
</reference>
<dbReference type="PANTHER" id="PTHR42755:SF1">
    <property type="entry name" value="3-DEOXY-D-MANNO-OCTULOSONIC ACID TRANSFERASE, MITOCHONDRIAL-RELATED"/>
    <property type="match status" value="1"/>
</dbReference>
<comment type="subcellular location">
    <subcellularLocation>
        <location evidence="1">Cell membrane</location>
    </subcellularLocation>
</comment>
<comment type="similarity">
    <text evidence="1">Belongs to the glycosyltransferase group 1 family.</text>
</comment>
<comment type="pathway">
    <text evidence="1">Bacterial outer membrane biogenesis; LPS core biosynthesis.</text>
</comment>
<dbReference type="Pfam" id="PF04413">
    <property type="entry name" value="Glycos_transf_N"/>
    <property type="match status" value="1"/>
</dbReference>
<comment type="caution">
    <text evidence="3">The sequence shown here is derived from an EMBL/GenBank/DDBJ whole genome shotgun (WGS) entry which is preliminary data.</text>
</comment>
<keyword evidence="1" id="KW-1003">Cell membrane</keyword>
<dbReference type="SUPFAM" id="SSF53756">
    <property type="entry name" value="UDP-Glycosyltransferase/glycogen phosphorylase"/>
    <property type="match status" value="1"/>
</dbReference>
<feature type="domain" description="3-deoxy-D-manno-octulosonic-acid transferase N-terminal" evidence="2">
    <location>
        <begin position="79"/>
        <end position="174"/>
    </location>
</feature>
<comment type="function">
    <text evidence="1">Involved in lipopolysaccharide (LPS) biosynthesis. Catalyzes the transfer of 3-deoxy-D-manno-octulosonate (Kdo) residue(s) from CMP-Kdo to lipid IV(A), the tetraacyldisaccharide-1,4'-bisphosphate precursor of lipid A.</text>
</comment>
<protein>
    <recommendedName>
        <fullName evidence="1">3-deoxy-D-manno-octulosonic acid transferase</fullName>
        <shortName evidence="1">Kdo transferase</shortName>
        <ecNumber evidence="1">2.4.99.12</ecNumber>
    </recommendedName>
    <alternativeName>
        <fullName evidence="1">Lipid IV(A) 3-deoxy-D-manno-octulosonic acid transferase</fullName>
    </alternativeName>
</protein>
<keyword evidence="4" id="KW-1185">Reference proteome</keyword>
<name>A0ABV6CFG1_9RHOB</name>
<accession>A0ABV6CFG1</accession>
<evidence type="ECO:0000313" key="4">
    <source>
        <dbReference type="Proteomes" id="UP001589795"/>
    </source>
</evidence>
<dbReference type="RefSeq" id="WP_265505908.1">
    <property type="nucleotide sequence ID" value="NZ_JAOTBE010000006.1"/>
</dbReference>
<dbReference type="Gene3D" id="3.40.50.2000">
    <property type="entry name" value="Glycogen Phosphorylase B"/>
    <property type="match status" value="1"/>
</dbReference>
<dbReference type="PANTHER" id="PTHR42755">
    <property type="entry name" value="3-DEOXY-MANNO-OCTULOSONATE CYTIDYLYLTRANSFERASE"/>
    <property type="match status" value="1"/>
</dbReference>
<sequence length="393" mass="41547">MVAAGTGLGQLGLWLHLRGRRDDAIDLPAIPAGPGPALVMHVSGDAARACPQILRRLTRTCPNLRLVRLDASGADPAQDSALAAQLLDRARPGALLLLGDVLPAALIAAAATRRIPMVLVEMRLSEADLGWNLRAGMRRQLLSQIGSIMLPDTASLRIARQMGLDAGRIAMTGPVSEIRQPLSCSETERVSMAQQMNGRHAWFAACVPPSEEAAVLAAHQAALRRSHRALLIIAPADADRTDALARDIEAEGLSVARRAEDDDLGDEVQVLVTDGPTELGLWYRLAPVSFMGGTLSGQAAAMRHPFEPAALGSAIVHGPEPGPYRTEWHHLAGAQALRQVRTPEDLAQAVTDLTQPELIATLASNAWTVSTGGADVALRIADRVTAALDATPA</sequence>
<evidence type="ECO:0000313" key="3">
    <source>
        <dbReference type="EMBL" id="MFC0199467.1"/>
    </source>
</evidence>
<comment type="catalytic activity">
    <reaction evidence="1">
        <text>lipid IVA (E. coli) + CMP-3-deoxy-beta-D-manno-octulosonate = alpha-Kdo-(2-&gt;6)-lipid IVA (E. coli) + CMP + H(+)</text>
        <dbReference type="Rhea" id="RHEA:28066"/>
        <dbReference type="ChEBI" id="CHEBI:15378"/>
        <dbReference type="ChEBI" id="CHEBI:58603"/>
        <dbReference type="ChEBI" id="CHEBI:60364"/>
        <dbReference type="ChEBI" id="CHEBI:60377"/>
        <dbReference type="ChEBI" id="CHEBI:85987"/>
        <dbReference type="EC" id="2.4.99.12"/>
    </reaction>
</comment>
<gene>
    <name evidence="3" type="ORF">ACFFIZ_03850</name>
</gene>
<keyword evidence="1" id="KW-0472">Membrane</keyword>
<evidence type="ECO:0000256" key="1">
    <source>
        <dbReference type="RuleBase" id="RU365103"/>
    </source>
</evidence>
<proteinExistence type="inferred from homology"/>
<evidence type="ECO:0000259" key="2">
    <source>
        <dbReference type="Pfam" id="PF04413"/>
    </source>
</evidence>